<dbReference type="RefSeq" id="YP_009822321.1">
    <property type="nucleotide sequence ID" value="NC_048185.1"/>
</dbReference>
<dbReference type="GeneID" id="55013817"/>
<reference evidence="1 2" key="1">
    <citation type="submission" date="2019-04" db="EMBL/GenBank/DDBJ databases">
        <authorList>
            <person name="Adelsberg A.K."/>
            <person name="Kohli N."/>
            <person name="Marar C.I."/>
            <person name="Roccamo R.A."/>
            <person name="Shoush J.M."/>
            <person name="Butela K.A."/>
            <person name="Garlena R.A."/>
            <person name="Russell D.A."/>
            <person name="Pope W.H."/>
            <person name="Jacobs-Sera D."/>
            <person name="Hatfull G.F."/>
        </authorList>
    </citation>
    <scope>NUCLEOTIDE SEQUENCE [LARGE SCALE GENOMIC DNA]</scope>
</reference>
<evidence type="ECO:0000313" key="1">
    <source>
        <dbReference type="EMBL" id="QCG77616.1"/>
    </source>
</evidence>
<evidence type="ECO:0000313" key="2">
    <source>
        <dbReference type="Proteomes" id="UP000298794"/>
    </source>
</evidence>
<name>A0A4D6T6E9_9CAUD</name>
<sequence>MIDLAILRAAIAEGWEMWHEMPDGADRGRVCAHVQTLEQRAARLDRVQPD</sequence>
<gene>
    <name evidence="1" type="primary">33</name>
    <name evidence="1" type="ORF">SEA_FAIRFAXIDUM_33</name>
</gene>
<organism evidence="1 2">
    <name type="scientific">Gordonia phage Fairfaxidum</name>
    <dbReference type="NCBI Taxonomy" id="2572526"/>
    <lineage>
        <taxon>Viruses</taxon>
        <taxon>Duplodnaviria</taxon>
        <taxon>Heunggongvirae</taxon>
        <taxon>Uroviricota</taxon>
        <taxon>Caudoviricetes</taxon>
        <taxon>Fairfaxidumvirus</taxon>
        <taxon>Fairfaxidumvirus fairfaxidum</taxon>
    </lineage>
</organism>
<dbReference type="Proteomes" id="UP000298794">
    <property type="component" value="Segment"/>
</dbReference>
<proteinExistence type="predicted"/>
<keyword evidence="2" id="KW-1185">Reference proteome</keyword>
<protein>
    <submittedName>
        <fullName evidence="1">Uncharacterized protein</fullName>
    </submittedName>
</protein>
<dbReference type="KEGG" id="vg:55013817"/>
<dbReference type="EMBL" id="MK814757">
    <property type="protein sequence ID" value="QCG77616.1"/>
    <property type="molecule type" value="Genomic_DNA"/>
</dbReference>
<accession>A0A4D6T6E9</accession>